<dbReference type="GO" id="GO:0008610">
    <property type="term" value="P:lipid biosynthetic process"/>
    <property type="evidence" value="ECO:0007669"/>
    <property type="project" value="UniProtKB-ARBA"/>
</dbReference>
<protein>
    <submittedName>
        <fullName evidence="5">Condensation domain-containing protein</fullName>
    </submittedName>
</protein>
<comment type="caution">
    <text evidence="5">The sequence shown here is derived from an EMBL/GenBank/DDBJ whole genome shotgun (WGS) entry which is preliminary data.</text>
</comment>
<dbReference type="InterPro" id="IPR044894">
    <property type="entry name" value="TubC_N_sf"/>
</dbReference>
<dbReference type="EMBL" id="JAMXQV010000004">
    <property type="protein sequence ID" value="MCR6483372.1"/>
    <property type="molecule type" value="Genomic_DNA"/>
</dbReference>
<evidence type="ECO:0000256" key="1">
    <source>
        <dbReference type="ARBA" id="ARBA00001957"/>
    </source>
</evidence>
<dbReference type="Gene3D" id="3.30.559.10">
    <property type="entry name" value="Chloramphenicol acetyltransferase-like domain"/>
    <property type="match status" value="1"/>
</dbReference>
<dbReference type="InterPro" id="IPR001242">
    <property type="entry name" value="Condensation_dom"/>
</dbReference>
<dbReference type="Proteomes" id="UP001144096">
    <property type="component" value="Unassembled WGS sequence"/>
</dbReference>
<organism evidence="5 6">
    <name type="scientific">Amycolatopsis iheyensis</name>
    <dbReference type="NCBI Taxonomy" id="2945988"/>
    <lineage>
        <taxon>Bacteria</taxon>
        <taxon>Bacillati</taxon>
        <taxon>Actinomycetota</taxon>
        <taxon>Actinomycetes</taxon>
        <taxon>Pseudonocardiales</taxon>
        <taxon>Pseudonocardiaceae</taxon>
        <taxon>Amycolatopsis</taxon>
    </lineage>
</organism>
<dbReference type="InterPro" id="IPR009081">
    <property type="entry name" value="PP-bd_ACP"/>
</dbReference>
<dbReference type="InterPro" id="IPR036736">
    <property type="entry name" value="ACP-like_sf"/>
</dbReference>
<dbReference type="InterPro" id="IPR041464">
    <property type="entry name" value="TubC_N"/>
</dbReference>
<reference evidence="5" key="1">
    <citation type="submission" date="2022-06" db="EMBL/GenBank/DDBJ databases">
        <title>Amycolatopsis iheyaensis sp. nov., a new species of the genus Amycolatopsis isolated from soil in Iheya island, Japan.</title>
        <authorList>
            <person name="Ngamcharungchit C."/>
            <person name="Kanto H."/>
            <person name="Take A."/>
            <person name="Intra B."/>
            <person name="Matsumoto A."/>
            <person name="Panbangred W."/>
            <person name="Inahashi Y."/>
        </authorList>
    </citation>
    <scope>NUCLEOTIDE SEQUENCE</scope>
    <source>
        <strain evidence="5">OK19-0408</strain>
    </source>
</reference>
<proteinExistence type="predicted"/>
<evidence type="ECO:0000256" key="3">
    <source>
        <dbReference type="ARBA" id="ARBA00022553"/>
    </source>
</evidence>
<dbReference type="PROSITE" id="PS50075">
    <property type="entry name" value="CARRIER"/>
    <property type="match status" value="1"/>
</dbReference>
<dbReference type="GO" id="GO:0005737">
    <property type="term" value="C:cytoplasm"/>
    <property type="evidence" value="ECO:0007669"/>
    <property type="project" value="TreeGrafter"/>
</dbReference>
<dbReference type="AlphaFoldDB" id="A0A9X2N8R1"/>
<keyword evidence="2" id="KW-0596">Phosphopantetheine</keyword>
<dbReference type="PANTHER" id="PTHR45527:SF1">
    <property type="entry name" value="FATTY ACID SYNTHASE"/>
    <property type="match status" value="1"/>
</dbReference>
<evidence type="ECO:0000259" key="4">
    <source>
        <dbReference type="PROSITE" id="PS50075"/>
    </source>
</evidence>
<keyword evidence="6" id="KW-1185">Reference proteome</keyword>
<dbReference type="Pfam" id="PF00550">
    <property type="entry name" value="PP-binding"/>
    <property type="match status" value="1"/>
</dbReference>
<dbReference type="SUPFAM" id="SSF47336">
    <property type="entry name" value="ACP-like"/>
    <property type="match status" value="1"/>
</dbReference>
<dbReference type="SMART" id="SM00823">
    <property type="entry name" value="PKS_PP"/>
    <property type="match status" value="1"/>
</dbReference>
<dbReference type="Pfam" id="PF18563">
    <property type="entry name" value="TubC_N"/>
    <property type="match status" value="1"/>
</dbReference>
<accession>A0A9X2N8R1</accession>
<sequence length="953" mass="102513">MTTGELVRWLTEKGISLKVTGDRLVVRSQPGTLTDEIRDVLRQRKAELLDELASPAGQDAPLSFGQQQLWLLDQLPGGGVAYNVTAVLHVTGALDAAALERAFTELVRRNEVLRTCFTEHEGAPVQRVIEDFAVPVPVVGARDVREVATESALGRFDLTRDVLVRLTLVRHDEDEHDLVVTMHHIAGDALSMGLLFGELAQLYSAFAAGEPSPLPEPGVQYRDFARWQQDRYARTDPAELEFWREHLRGAPVEIDLPADRPRPAERSFAGGTIRFTLPPEVAAGLKQLAGRYGATLFMGLLAVLKTVLARHGGQRDVVVGIPMANRQHRNFRDAIGFFVNTLAIRTDVTGDPSFEEFLRRVRDAALAAFAHGEVPFEHVVRAVQGSGSPGRLPVYQVMFGLQTGEPGRIDLPGCKVEELPFDPPTAKHDLTMLIDEVPGGLAVRLEYNGDIFEPATARRLAVHFAELCTAIVADPGRPLSRLPMADAVERADLALFRGAQRLDITDAHGAPVAVGEPGDLVVVDEHGSRPLGRRARWRADGRLDLLDPVEGGEYDVHGVRAQPVHAAPAALGDDVEQIVAQVWSKVLGVDDPAPSDDFFALGGSSMAAMQVNWELRKLLGVEIPMTEVFEHPTVSGLAALVRTASGGDGGSGWHRAELPAGGPGHLWNVAALGAEDVWAAGQTDAGSVVLHWDGRSWTAVDHPDLRRVVGIAAPAADDVWLSGRTGLLHWDGSRWSRAAGFDCASVIATGGVVRTLLRPSTPDEPLAVASWDGTDWQRRALPVALPAETLHGCLSAAGPDEFWVSTMRSLGDGSTESVVLRWAGGWSTVDVPADAEVIRVAALADDDVWVLGARSSASLAWHWDGREWTDTTEGSGLRGRLNSIVRAGDAWYAAGGGDGDPGRLLRWTAGRWSELAAPRSLLLGDLVRLPGTGEFVAGGAADDGMAVFRGCLP</sequence>
<name>A0A9X2N8R1_9PSEU</name>
<dbReference type="SUPFAM" id="SSF52777">
    <property type="entry name" value="CoA-dependent acyltransferases"/>
    <property type="match status" value="2"/>
</dbReference>
<evidence type="ECO:0000313" key="5">
    <source>
        <dbReference type="EMBL" id="MCR6483372.1"/>
    </source>
</evidence>
<dbReference type="PANTHER" id="PTHR45527">
    <property type="entry name" value="NONRIBOSOMAL PEPTIDE SYNTHETASE"/>
    <property type="match status" value="1"/>
</dbReference>
<dbReference type="GO" id="GO:0031177">
    <property type="term" value="F:phosphopantetheine binding"/>
    <property type="evidence" value="ECO:0007669"/>
    <property type="project" value="InterPro"/>
</dbReference>
<keyword evidence="3" id="KW-0597">Phosphoprotein</keyword>
<dbReference type="Pfam" id="PF00668">
    <property type="entry name" value="Condensation"/>
    <property type="match status" value="1"/>
</dbReference>
<dbReference type="CDD" id="cd19531">
    <property type="entry name" value="LCL_NRPS-like"/>
    <property type="match status" value="1"/>
</dbReference>
<dbReference type="GO" id="GO:0003824">
    <property type="term" value="F:catalytic activity"/>
    <property type="evidence" value="ECO:0007669"/>
    <property type="project" value="InterPro"/>
</dbReference>
<dbReference type="Gene3D" id="1.10.1200.10">
    <property type="entry name" value="ACP-like"/>
    <property type="match status" value="1"/>
</dbReference>
<comment type="cofactor">
    <cofactor evidence="1">
        <name>pantetheine 4'-phosphate</name>
        <dbReference type="ChEBI" id="CHEBI:47942"/>
    </cofactor>
</comment>
<evidence type="ECO:0000313" key="6">
    <source>
        <dbReference type="Proteomes" id="UP001144096"/>
    </source>
</evidence>
<dbReference type="Gene3D" id="1.10.10.1830">
    <property type="entry name" value="Non-ribosomal peptide synthase, adenylation domain"/>
    <property type="match status" value="1"/>
</dbReference>
<gene>
    <name evidence="5" type="ORF">M8542_11135</name>
</gene>
<dbReference type="InterPro" id="IPR023213">
    <property type="entry name" value="CAT-like_dom_sf"/>
</dbReference>
<dbReference type="GO" id="GO:0043041">
    <property type="term" value="P:amino acid activation for nonribosomal peptide biosynthetic process"/>
    <property type="evidence" value="ECO:0007669"/>
    <property type="project" value="TreeGrafter"/>
</dbReference>
<dbReference type="Gene3D" id="3.30.559.30">
    <property type="entry name" value="Nonribosomal peptide synthetase, condensation domain"/>
    <property type="match status" value="1"/>
</dbReference>
<dbReference type="InterPro" id="IPR020806">
    <property type="entry name" value="PKS_PP-bd"/>
</dbReference>
<feature type="domain" description="Carrier" evidence="4">
    <location>
        <begin position="570"/>
        <end position="645"/>
    </location>
</feature>
<dbReference type="RefSeq" id="WP_257919994.1">
    <property type="nucleotide sequence ID" value="NZ_JAMXQV010000004.1"/>
</dbReference>
<dbReference type="GO" id="GO:0044550">
    <property type="term" value="P:secondary metabolite biosynthetic process"/>
    <property type="evidence" value="ECO:0007669"/>
    <property type="project" value="TreeGrafter"/>
</dbReference>
<evidence type="ECO:0000256" key="2">
    <source>
        <dbReference type="ARBA" id="ARBA00022450"/>
    </source>
</evidence>